<feature type="domain" description="Topo IA-type catalytic" evidence="2">
    <location>
        <begin position="1"/>
        <end position="75"/>
    </location>
</feature>
<name>A0A448XRR3_9PLAT</name>
<proteinExistence type="inferred from homology"/>
<protein>
    <recommendedName>
        <fullName evidence="1">DNA topoisomerase</fullName>
        <ecNumber evidence="1">5.6.2.1</ecNumber>
    </recommendedName>
</protein>
<dbReference type="Gene3D" id="1.10.290.10">
    <property type="entry name" value="Topoisomerase I, domain 4"/>
    <property type="match status" value="1"/>
</dbReference>
<comment type="caution">
    <text evidence="3">The sequence shown here is derived from an EMBL/GenBank/DDBJ whole genome shotgun (WGS) entry which is preliminary data.</text>
</comment>
<dbReference type="AlphaFoldDB" id="A0A448XRR3"/>
<keyword evidence="1" id="KW-0238">DNA-binding</keyword>
<comment type="function">
    <text evidence="1">Introduces a single-strand break via transesterification at a target site in duplex DNA. Releases the supercoiling and torsional tension of DNA introduced during the DNA replication and transcription by transiently cleaving and rejoining one strand of the DNA duplex. The scissile phosphodiester is attacked by the catalytic tyrosine of the enzyme, resulting in the formation of a DNA-(5'-phosphotyrosyl)-enzyme intermediate and the expulsion of a 3'-OH DNA strand.</text>
</comment>
<dbReference type="OrthoDB" id="430051at2759"/>
<evidence type="ECO:0000256" key="1">
    <source>
        <dbReference type="RuleBase" id="RU362092"/>
    </source>
</evidence>
<dbReference type="EMBL" id="CAAALY010280355">
    <property type="protein sequence ID" value="VEL43314.1"/>
    <property type="molecule type" value="Genomic_DNA"/>
</dbReference>
<evidence type="ECO:0000313" key="3">
    <source>
        <dbReference type="EMBL" id="VEL43314.1"/>
    </source>
</evidence>
<dbReference type="Proteomes" id="UP000784294">
    <property type="component" value="Unassembled WGS sequence"/>
</dbReference>
<dbReference type="Pfam" id="PF01131">
    <property type="entry name" value="Topoisom_bac"/>
    <property type="match status" value="1"/>
</dbReference>
<dbReference type="InterPro" id="IPR023405">
    <property type="entry name" value="Topo_IA_core_domain"/>
</dbReference>
<dbReference type="GO" id="GO:0006310">
    <property type="term" value="P:DNA recombination"/>
    <property type="evidence" value="ECO:0007669"/>
    <property type="project" value="TreeGrafter"/>
</dbReference>
<evidence type="ECO:0000313" key="4">
    <source>
        <dbReference type="Proteomes" id="UP000784294"/>
    </source>
</evidence>
<dbReference type="SUPFAM" id="SSF56712">
    <property type="entry name" value="Prokaryotic type I DNA topoisomerase"/>
    <property type="match status" value="1"/>
</dbReference>
<dbReference type="InterPro" id="IPR000380">
    <property type="entry name" value="Topo_IA"/>
</dbReference>
<sequence>MEKLASRKLRLSAKETMRIAERLYSQGYISYPRTETNQFPPDMSLIPLVECQTEDSRWSGTCLVTIYAFQIYISG</sequence>
<dbReference type="PANTHER" id="PTHR11390">
    <property type="entry name" value="PROKARYOTIC DNA TOPOISOMERASE"/>
    <property type="match status" value="1"/>
</dbReference>
<dbReference type="EC" id="5.6.2.1" evidence="1"/>
<keyword evidence="4" id="KW-1185">Reference proteome</keyword>
<dbReference type="GO" id="GO:0005634">
    <property type="term" value="C:nucleus"/>
    <property type="evidence" value="ECO:0007669"/>
    <property type="project" value="TreeGrafter"/>
</dbReference>
<evidence type="ECO:0000259" key="2">
    <source>
        <dbReference type="PROSITE" id="PS52039"/>
    </source>
</evidence>
<dbReference type="GO" id="GO:0006281">
    <property type="term" value="P:DNA repair"/>
    <property type="evidence" value="ECO:0007669"/>
    <property type="project" value="TreeGrafter"/>
</dbReference>
<dbReference type="PANTHER" id="PTHR11390:SF21">
    <property type="entry name" value="DNA TOPOISOMERASE 3-ALPHA"/>
    <property type="match status" value="1"/>
</dbReference>
<accession>A0A448XRR3</accession>
<dbReference type="InterPro" id="IPR013826">
    <property type="entry name" value="Topo_IA_cen_sub3"/>
</dbReference>
<gene>
    <name evidence="3" type="ORF">PXEA_LOCUS36754</name>
</gene>
<dbReference type="InterPro" id="IPR023406">
    <property type="entry name" value="Topo_IA_AS"/>
</dbReference>
<dbReference type="GO" id="GO:0006265">
    <property type="term" value="P:DNA topological change"/>
    <property type="evidence" value="ECO:0007669"/>
    <property type="project" value="InterPro"/>
</dbReference>
<comment type="catalytic activity">
    <reaction evidence="1">
        <text>ATP-independent breakage of single-stranded DNA, followed by passage and rejoining.</text>
        <dbReference type="EC" id="5.6.2.1"/>
    </reaction>
</comment>
<reference evidence="3" key="1">
    <citation type="submission" date="2018-11" db="EMBL/GenBank/DDBJ databases">
        <authorList>
            <consortium name="Pathogen Informatics"/>
        </authorList>
    </citation>
    <scope>NUCLEOTIDE SEQUENCE</scope>
</reference>
<dbReference type="PROSITE" id="PS52039">
    <property type="entry name" value="TOPO_IA_2"/>
    <property type="match status" value="1"/>
</dbReference>
<dbReference type="GO" id="GO:0031422">
    <property type="term" value="C:RecQ family helicase-topoisomerase III complex"/>
    <property type="evidence" value="ECO:0007669"/>
    <property type="project" value="TreeGrafter"/>
</dbReference>
<dbReference type="GO" id="GO:0003917">
    <property type="term" value="F:DNA topoisomerase type I (single strand cut, ATP-independent) activity"/>
    <property type="evidence" value="ECO:0007669"/>
    <property type="project" value="UniProtKB-EC"/>
</dbReference>
<dbReference type="InterPro" id="IPR013497">
    <property type="entry name" value="Topo_IA_cen"/>
</dbReference>
<keyword evidence="1" id="KW-0413">Isomerase</keyword>
<dbReference type="PROSITE" id="PS00396">
    <property type="entry name" value="TOPO_IA_1"/>
    <property type="match status" value="1"/>
</dbReference>
<keyword evidence="1" id="KW-0799">Topoisomerase</keyword>
<dbReference type="GO" id="GO:0003677">
    <property type="term" value="F:DNA binding"/>
    <property type="evidence" value="ECO:0007669"/>
    <property type="project" value="UniProtKB-KW"/>
</dbReference>
<organism evidence="3 4">
    <name type="scientific">Protopolystoma xenopodis</name>
    <dbReference type="NCBI Taxonomy" id="117903"/>
    <lineage>
        <taxon>Eukaryota</taxon>
        <taxon>Metazoa</taxon>
        <taxon>Spiralia</taxon>
        <taxon>Lophotrochozoa</taxon>
        <taxon>Platyhelminthes</taxon>
        <taxon>Monogenea</taxon>
        <taxon>Polyopisthocotylea</taxon>
        <taxon>Polystomatidea</taxon>
        <taxon>Polystomatidae</taxon>
        <taxon>Protopolystoma</taxon>
    </lineage>
</organism>
<comment type="similarity">
    <text evidence="1">Belongs to the type IA topoisomerase family.</text>
</comment>